<name>E1QYV0_OLSUV</name>
<reference evidence="2 3" key="1">
    <citation type="journal article" date="2010" name="Stand. Genomic Sci.">
        <title>Complete genome sequence of Olsenella uli type strain (VPI D76D-27C).</title>
        <authorList>
            <person name="Goker M."/>
            <person name="Held B."/>
            <person name="Lucas S."/>
            <person name="Nolan M."/>
            <person name="Yasawong M."/>
            <person name="Glavina Del Rio T."/>
            <person name="Tice H."/>
            <person name="Cheng J.F."/>
            <person name="Bruce D."/>
            <person name="Detter J.C."/>
            <person name="Tapia R."/>
            <person name="Han C."/>
            <person name="Goodwin L."/>
            <person name="Pitluck S."/>
            <person name="Liolios K."/>
            <person name="Ivanova N."/>
            <person name="Mavromatis K."/>
            <person name="Mikhailova N."/>
            <person name="Pati A."/>
            <person name="Chen A."/>
            <person name="Palaniappan K."/>
            <person name="Land M."/>
            <person name="Hauser L."/>
            <person name="Chang Y.J."/>
            <person name="Jeffries C.D."/>
            <person name="Rohde M."/>
            <person name="Sikorski J."/>
            <person name="Pukall R."/>
            <person name="Woyke T."/>
            <person name="Bristow J."/>
            <person name="Eisen J.A."/>
            <person name="Markowitz V."/>
            <person name="Hugenholtz P."/>
            <person name="Kyrpides N.C."/>
            <person name="Klenk H.P."/>
            <person name="Lapidus A."/>
        </authorList>
    </citation>
    <scope>NUCLEOTIDE SEQUENCE [LARGE SCALE GENOMIC DNA]</scope>
    <source>
        <strain evidence="3">ATCC 49627 / DSM 7084 / CIP 109912 / JCM 12494 / NCIMB 702895 / VPI D76D-27C</strain>
    </source>
</reference>
<feature type="compositionally biased region" description="Basic and acidic residues" evidence="1">
    <location>
        <begin position="1"/>
        <end position="10"/>
    </location>
</feature>
<dbReference type="eggNOG" id="COG2020">
    <property type="taxonomic scope" value="Bacteria"/>
</dbReference>
<organism evidence="2 3">
    <name type="scientific">Olsenella uli (strain ATCC 49627 / DSM 7084 / CCUG 31166 / CIP 109912 / JCM 12494 / LMG 11480 / NCIMB 702895 / VPI D76D-27C)</name>
    <name type="common">Lactobacillus uli</name>
    <dbReference type="NCBI Taxonomy" id="633147"/>
    <lineage>
        <taxon>Bacteria</taxon>
        <taxon>Bacillati</taxon>
        <taxon>Actinomycetota</taxon>
        <taxon>Coriobacteriia</taxon>
        <taxon>Coriobacteriales</taxon>
        <taxon>Atopobiaceae</taxon>
        <taxon>Olsenella</taxon>
    </lineage>
</organism>
<dbReference type="KEGG" id="ols:Olsu_0443"/>
<proteinExistence type="predicted"/>
<evidence type="ECO:0008006" key="4">
    <source>
        <dbReference type="Google" id="ProtNLM"/>
    </source>
</evidence>
<dbReference type="Proteomes" id="UP000000333">
    <property type="component" value="Chromosome"/>
</dbReference>
<dbReference type="AlphaFoldDB" id="E1QYV0"/>
<dbReference type="GeneID" id="78511893"/>
<protein>
    <recommendedName>
        <fullName evidence="4">Inner membrane protein yeeR</fullName>
    </recommendedName>
</protein>
<dbReference type="OrthoDB" id="3196385at2"/>
<dbReference type="PATRIC" id="fig|633147.7.peg.1114"/>
<evidence type="ECO:0000313" key="3">
    <source>
        <dbReference type="Proteomes" id="UP000000333"/>
    </source>
</evidence>
<gene>
    <name evidence="2" type="ordered locus">Olsu_0443</name>
</gene>
<dbReference type="EMBL" id="CP002106">
    <property type="protein sequence ID" value="ADK67564.1"/>
    <property type="molecule type" value="Genomic_DNA"/>
</dbReference>
<dbReference type="RefSeq" id="WP_013251316.1">
    <property type="nucleotide sequence ID" value="NC_014363.1"/>
</dbReference>
<dbReference type="HOGENOM" id="CLU_025548_2_0_11"/>
<accession>E1QYV0</accession>
<sequence length="512" mass="53737">MKNESKKDPVHASTPHGIVAENATIPKMAELSGDSAARYQNVNLSYEQERFHARQGHGFAAERANTLHDKLHGKDARILGDDNAKNGPDRIVNGEWIQSKYFQNGRQAIDACFEDGGDGAFRYIGKHDSPMTIEVPKDENIYDQAVERMQEKIRNGQVEGVTDPAEAKNIVKQGNYTYQQARNIAKAGNIDSLKYDATNGAVVAASAFGVSAVIAFCASVWSGDSLDIAAKKAALCGVKVAGTSFFVSVLSQQLLKAGLNSAMVSGTEAIANALGPKACAAIVNAFRSGSNIYGAAAMKSAAKLLRGNAVVAGLTVVALSSVDIYDIVRGRISSAQLAKNLATTFGSVAGGTGGWIGGAALGTAIFPGPGTIVGGLVGSLGAGVAASKLIEVSVGYFVKDDADQMLAIITEVMNDVCSEYLLCESEANEVVESIQDALSNGGTLKDMYASDNRREFARVLILPPTEEVVRNRIEIDGNIDEMLSNGLVAVLKEATEDGDGNGDDGAAPEESH</sequence>
<evidence type="ECO:0000313" key="2">
    <source>
        <dbReference type="EMBL" id="ADK67564.1"/>
    </source>
</evidence>
<feature type="region of interest" description="Disordered" evidence="1">
    <location>
        <begin position="1"/>
        <end position="21"/>
    </location>
</feature>
<evidence type="ECO:0000256" key="1">
    <source>
        <dbReference type="SAM" id="MobiDB-lite"/>
    </source>
</evidence>
<keyword evidence="3" id="KW-1185">Reference proteome</keyword>